<accession>A0A6P2U9X0</accession>
<dbReference type="InterPro" id="IPR023936">
    <property type="entry name" value="RutE-like"/>
</dbReference>
<evidence type="ECO:0000256" key="2">
    <source>
        <dbReference type="ARBA" id="ARBA00022643"/>
    </source>
</evidence>
<evidence type="ECO:0000256" key="1">
    <source>
        <dbReference type="ARBA" id="ARBA00022630"/>
    </source>
</evidence>
<evidence type="ECO:0000313" key="7">
    <source>
        <dbReference type="Proteomes" id="UP000494110"/>
    </source>
</evidence>
<dbReference type="PANTHER" id="PTHR43543">
    <property type="entry name" value="MALONIC SEMIALDEHYDE REDUCTASE RUTE-RELATED"/>
    <property type="match status" value="1"/>
</dbReference>
<keyword evidence="2" id="KW-0288">FMN</keyword>
<dbReference type="Pfam" id="PF00881">
    <property type="entry name" value="Nitroreductase"/>
    <property type="match status" value="1"/>
</dbReference>
<keyword evidence="1" id="KW-0285">Flavoprotein</keyword>
<dbReference type="Proteomes" id="UP000494110">
    <property type="component" value="Unassembled WGS sequence"/>
</dbReference>
<dbReference type="PANTHER" id="PTHR43543:SF1">
    <property type="entry name" value="MALONIC SEMIALDEHYDE REDUCTASE RUTE-RELATED"/>
    <property type="match status" value="1"/>
</dbReference>
<dbReference type="InterPro" id="IPR000415">
    <property type="entry name" value="Nitroreductase-like"/>
</dbReference>
<dbReference type="GO" id="GO:0016491">
    <property type="term" value="F:oxidoreductase activity"/>
    <property type="evidence" value="ECO:0007669"/>
    <property type="project" value="UniProtKB-KW"/>
</dbReference>
<keyword evidence="3" id="KW-0521">NADP</keyword>
<dbReference type="InterPro" id="IPR029479">
    <property type="entry name" value="Nitroreductase"/>
</dbReference>
<dbReference type="Gene3D" id="3.40.109.10">
    <property type="entry name" value="NADH Oxidase"/>
    <property type="match status" value="1"/>
</dbReference>
<sequence length="168" mass="17825">MTTLSDSALDQLFLTARTHNAWQDKPVDDALLHRLIDLTKFGPTSANASPARFVFVKSPEAKARLKPALSEGNLAKTMAAPVTVIVGMDMAFHEHLPRLFPHADARSWFAGNDALIEATAFRNSSLQGAYLILAARALGLDAGPMSGFDGAKVDAAFFAGTALTSSPA</sequence>
<keyword evidence="4" id="KW-0560">Oxidoreductase</keyword>
<evidence type="ECO:0000256" key="3">
    <source>
        <dbReference type="ARBA" id="ARBA00022857"/>
    </source>
</evidence>
<dbReference type="EMBL" id="CABVQN010000001">
    <property type="protein sequence ID" value="VWC65720.1"/>
    <property type="molecule type" value="Genomic_DNA"/>
</dbReference>
<proteinExistence type="predicted"/>
<dbReference type="CDD" id="cd02148">
    <property type="entry name" value="RutE-like"/>
    <property type="match status" value="1"/>
</dbReference>
<feature type="domain" description="Nitroreductase" evidence="5">
    <location>
        <begin position="17"/>
        <end position="156"/>
    </location>
</feature>
<protein>
    <submittedName>
        <fullName evidence="6">Malonic semialdehyde reductase</fullName>
    </submittedName>
</protein>
<evidence type="ECO:0000256" key="4">
    <source>
        <dbReference type="ARBA" id="ARBA00023002"/>
    </source>
</evidence>
<dbReference type="InterPro" id="IPR050461">
    <property type="entry name" value="Nitroreductase_HadB/RutE"/>
</dbReference>
<name>A0A6P2U9X0_BURL3</name>
<organism evidence="6 7">
    <name type="scientific">Burkholderia lata (strain ATCC 17760 / DSM 23089 / LMG 22485 / NCIMB 9086 / R18194 / 383)</name>
    <dbReference type="NCBI Taxonomy" id="482957"/>
    <lineage>
        <taxon>Bacteria</taxon>
        <taxon>Pseudomonadati</taxon>
        <taxon>Pseudomonadota</taxon>
        <taxon>Betaproteobacteria</taxon>
        <taxon>Burkholderiales</taxon>
        <taxon>Burkholderiaceae</taxon>
        <taxon>Burkholderia</taxon>
        <taxon>Burkholderia cepacia complex</taxon>
    </lineage>
</organism>
<evidence type="ECO:0000259" key="5">
    <source>
        <dbReference type="Pfam" id="PF00881"/>
    </source>
</evidence>
<dbReference type="NCBIfam" id="NF003768">
    <property type="entry name" value="PRK05365.1"/>
    <property type="match status" value="1"/>
</dbReference>
<reference evidence="6 7" key="1">
    <citation type="submission" date="2019-09" db="EMBL/GenBank/DDBJ databases">
        <authorList>
            <person name="Depoorter E."/>
        </authorList>
    </citation>
    <scope>NUCLEOTIDE SEQUENCE [LARGE SCALE GENOMIC DNA]</scope>
    <source>
        <strain evidence="6">R-39750</strain>
    </source>
</reference>
<dbReference type="SUPFAM" id="SSF55469">
    <property type="entry name" value="FMN-dependent nitroreductase-like"/>
    <property type="match status" value="1"/>
</dbReference>
<dbReference type="AlphaFoldDB" id="A0A6P2U9X0"/>
<gene>
    <name evidence="6" type="ORF">BLA39750_00149</name>
</gene>
<evidence type="ECO:0000313" key="6">
    <source>
        <dbReference type="EMBL" id="VWC65720.1"/>
    </source>
</evidence>